<organism evidence="2 3">
    <name type="scientific">Tetrabaena socialis</name>
    <dbReference type="NCBI Taxonomy" id="47790"/>
    <lineage>
        <taxon>Eukaryota</taxon>
        <taxon>Viridiplantae</taxon>
        <taxon>Chlorophyta</taxon>
        <taxon>core chlorophytes</taxon>
        <taxon>Chlorophyceae</taxon>
        <taxon>CS clade</taxon>
        <taxon>Chlamydomonadales</taxon>
        <taxon>Tetrabaenaceae</taxon>
        <taxon>Tetrabaena</taxon>
    </lineage>
</organism>
<evidence type="ECO:0000313" key="3">
    <source>
        <dbReference type="Proteomes" id="UP000236333"/>
    </source>
</evidence>
<gene>
    <name evidence="2" type="ORF">TSOC_002163</name>
</gene>
<feature type="region of interest" description="Disordered" evidence="1">
    <location>
        <begin position="664"/>
        <end position="693"/>
    </location>
</feature>
<protein>
    <recommendedName>
        <fullName evidence="4">MYND-type domain-containing protein</fullName>
    </recommendedName>
</protein>
<proteinExistence type="predicted"/>
<name>A0A2J8AES2_9CHLO</name>
<accession>A0A2J8AES2</accession>
<sequence>MGALGGCSRRFAAAVAELSAAAEGADAAVDRRAEAGEGAAVAAAAPAAAGAQLPPLSTPQQHRLAGINILVDRLLGLAVTFLQQEADMTQQQRWFVTELAVLEHIARAVLRLHLALAEEEVPGWVRALAWGVLAQQNKAAELYRSAGRLGQSVQSSFGHLLSGPCLRHAALSLGLAALCAADGGPSYGLPPQLMQRLPVFGHLTGHSVDLRQKLGRQELLPLQLQGMVIAMDAGLARYEAASVHRCPLGSLAVLLRVLAGGPGPLGVGAAQPTRQLVMSSQATVVSGVDALDEAFRILAAQQQRLAEAGAVWQVGARERLALDEEEYWRIGFGLMRHGLRWAAAKDVEALARFIPQLALGELPPIGALPLAMPPGLAGALAGGLLPCLERALRRAGQAPTDGTDSAFIAMLVSFGNQGGLWPLVARALAYGEPQQAAALVATLGKALRTLAVPFLKAGALDTERLCPLAERVAALAKQLLLDAVNWLEAAGVQGGGTAASASAGSPPQQQLRRLLSYAVCEWLPPLCDLVSYCTTLALAGQIDMQSPTYSPSVEGVSSSATVRNRWLPVLARRAERSDIEARAVPGCGAAGDGWRQLLRGSMGVVPALGGSMAAAPRRGEGRRGACGYDRVGPLAEACCCVAAALPREVRAAAVEAVEAGARATAAEGGAGGSGAVGGQSGDARLERGSGRAGPLSRRVAGWSLENARALAAAVQASVDREATAAPATALVAQLQRWVAGGGEEDNADVRGAVRGLWRLPDIDRAARALLSDPADARGLLRTCANPRLRQPVGRQRYCRQQCQAAHWGSGHNQACMARLATGRRAA</sequence>
<evidence type="ECO:0000313" key="2">
    <source>
        <dbReference type="EMBL" id="PNH11018.1"/>
    </source>
</evidence>
<feature type="compositionally biased region" description="Gly residues" evidence="1">
    <location>
        <begin position="668"/>
        <end position="680"/>
    </location>
</feature>
<dbReference type="OrthoDB" id="563259at2759"/>
<keyword evidence="3" id="KW-1185">Reference proteome</keyword>
<dbReference type="AlphaFoldDB" id="A0A2J8AES2"/>
<dbReference type="Proteomes" id="UP000236333">
    <property type="component" value="Unassembled WGS sequence"/>
</dbReference>
<comment type="caution">
    <text evidence="2">The sequence shown here is derived from an EMBL/GenBank/DDBJ whole genome shotgun (WGS) entry which is preliminary data.</text>
</comment>
<reference evidence="2 3" key="1">
    <citation type="journal article" date="2017" name="Mol. Biol. Evol.">
        <title>The 4-celled Tetrabaena socialis nuclear genome reveals the essential components for genetic control of cell number at the origin of multicellularity in the volvocine lineage.</title>
        <authorList>
            <person name="Featherston J."/>
            <person name="Arakaki Y."/>
            <person name="Hanschen E.R."/>
            <person name="Ferris P.J."/>
            <person name="Michod R.E."/>
            <person name="Olson B.J.S.C."/>
            <person name="Nozaki H."/>
            <person name="Durand P.M."/>
        </authorList>
    </citation>
    <scope>NUCLEOTIDE SEQUENCE [LARGE SCALE GENOMIC DNA]</scope>
    <source>
        <strain evidence="2 3">NIES-571</strain>
    </source>
</reference>
<dbReference type="EMBL" id="PGGS01000040">
    <property type="protein sequence ID" value="PNH11018.1"/>
    <property type="molecule type" value="Genomic_DNA"/>
</dbReference>
<evidence type="ECO:0000256" key="1">
    <source>
        <dbReference type="SAM" id="MobiDB-lite"/>
    </source>
</evidence>
<evidence type="ECO:0008006" key="4">
    <source>
        <dbReference type="Google" id="ProtNLM"/>
    </source>
</evidence>